<dbReference type="STRING" id="43335.A0A4U5MYD6"/>
<dbReference type="GO" id="GO:0003676">
    <property type="term" value="F:nucleic acid binding"/>
    <property type="evidence" value="ECO:0007669"/>
    <property type="project" value="InterPro"/>
</dbReference>
<evidence type="ECO:0000313" key="4">
    <source>
        <dbReference type="EMBL" id="TKR75000.1"/>
    </source>
</evidence>
<keyword evidence="1" id="KW-0863">Zinc-finger</keyword>
<dbReference type="SMART" id="SM00343">
    <property type="entry name" value="ZnF_C2HC"/>
    <property type="match status" value="1"/>
</dbReference>
<name>A0A4U5MYD6_POPAL</name>
<reference evidence="4" key="1">
    <citation type="submission" date="2018-10" db="EMBL/GenBank/DDBJ databases">
        <title>Population genomic analysis revealed the cold adaptation of white poplar.</title>
        <authorList>
            <person name="Liu Y.-J."/>
        </authorList>
    </citation>
    <scope>NUCLEOTIDE SEQUENCE [LARGE SCALE GENOMIC DNA]</scope>
    <source>
        <strain evidence="4">PAL-ZL1</strain>
    </source>
</reference>
<feature type="compositionally biased region" description="Basic residues" evidence="2">
    <location>
        <begin position="214"/>
        <end position="227"/>
    </location>
</feature>
<dbReference type="GO" id="GO:0008270">
    <property type="term" value="F:zinc ion binding"/>
    <property type="evidence" value="ECO:0007669"/>
    <property type="project" value="UniProtKB-KW"/>
</dbReference>
<sequence>MADEIKAAGIEKFDGTNFGYWKMQIEDYLYEKKLHLPLLGSKPEKMEAEDWQLLDRQVLGIIRLSLSRRVAHNVTKEKSTAKLMEALSGMYEKPSVNNKVHMMKKLFNLKIVENTSVTQHLNNFNTITNQLSSVEIEFDDEIRALILLASLPSSWEGMRTTVSNSAGKSKLKYDDIRDLILAEEVRRKDSGESSSSGSTLNINTRGRRQDRGSSRGRSRSRYRSKSRFGSRKQVECWNCGKPGHFMRNCTKPKKPEADSANATIDEVQDALIVAVQSQIDDWILDSGASFHCTPHHEMLQNYVGGDHSVVYLADGQPMKIVGIGDVQIKTMNGSTWDLQNVRHVLRLKKKLISIGQLDESGHSILFAGGMWKVSKGAMVLARGKKTGTLITTPSFATERSAKDLSEPGVFPSTETAVSAARYTYVTSLFMYFSDRKEELILVTYGDTILIACSRREASCL</sequence>
<comment type="caution">
    <text evidence="4">The sequence shown here is derived from an EMBL/GenBank/DDBJ whole genome shotgun (WGS) entry which is preliminary data.</text>
</comment>
<dbReference type="SUPFAM" id="SSF57756">
    <property type="entry name" value="Retrovirus zinc finger-like domains"/>
    <property type="match status" value="1"/>
</dbReference>
<keyword evidence="1" id="KW-0862">Zinc</keyword>
<dbReference type="PROSITE" id="PS50158">
    <property type="entry name" value="ZF_CCHC"/>
    <property type="match status" value="1"/>
</dbReference>
<dbReference type="Gene3D" id="4.10.60.10">
    <property type="entry name" value="Zinc finger, CCHC-type"/>
    <property type="match status" value="1"/>
</dbReference>
<evidence type="ECO:0000256" key="2">
    <source>
        <dbReference type="SAM" id="MobiDB-lite"/>
    </source>
</evidence>
<dbReference type="InterPro" id="IPR036875">
    <property type="entry name" value="Znf_CCHC_sf"/>
</dbReference>
<dbReference type="EMBL" id="RCHU01001147">
    <property type="protein sequence ID" value="TKR75000.1"/>
    <property type="molecule type" value="Genomic_DNA"/>
</dbReference>
<feature type="region of interest" description="Disordered" evidence="2">
    <location>
        <begin position="187"/>
        <end position="227"/>
    </location>
</feature>
<evidence type="ECO:0000259" key="3">
    <source>
        <dbReference type="PROSITE" id="PS50158"/>
    </source>
</evidence>
<proteinExistence type="predicted"/>
<dbReference type="Pfam" id="PF22936">
    <property type="entry name" value="Pol_BBD"/>
    <property type="match status" value="1"/>
</dbReference>
<dbReference type="Pfam" id="PF14223">
    <property type="entry name" value="Retrotran_gag_2"/>
    <property type="match status" value="1"/>
</dbReference>
<accession>A0A4U5MYD6</accession>
<dbReference type="Pfam" id="PF00098">
    <property type="entry name" value="zf-CCHC"/>
    <property type="match status" value="1"/>
</dbReference>
<keyword evidence="1" id="KW-0479">Metal-binding</keyword>
<organism evidence="4">
    <name type="scientific">Populus alba</name>
    <name type="common">White poplar</name>
    <dbReference type="NCBI Taxonomy" id="43335"/>
    <lineage>
        <taxon>Eukaryota</taxon>
        <taxon>Viridiplantae</taxon>
        <taxon>Streptophyta</taxon>
        <taxon>Embryophyta</taxon>
        <taxon>Tracheophyta</taxon>
        <taxon>Spermatophyta</taxon>
        <taxon>Magnoliopsida</taxon>
        <taxon>eudicotyledons</taxon>
        <taxon>Gunneridae</taxon>
        <taxon>Pentapetalae</taxon>
        <taxon>rosids</taxon>
        <taxon>fabids</taxon>
        <taxon>Malpighiales</taxon>
        <taxon>Salicaceae</taxon>
        <taxon>Saliceae</taxon>
        <taxon>Populus</taxon>
    </lineage>
</organism>
<evidence type="ECO:0000256" key="1">
    <source>
        <dbReference type="PROSITE-ProRule" id="PRU00047"/>
    </source>
</evidence>
<protein>
    <recommendedName>
        <fullName evidence="3">CCHC-type domain-containing protein</fullName>
    </recommendedName>
</protein>
<dbReference type="InterPro" id="IPR001878">
    <property type="entry name" value="Znf_CCHC"/>
</dbReference>
<gene>
    <name evidence="4" type="ORF">D5086_0000289720</name>
</gene>
<dbReference type="InterPro" id="IPR054722">
    <property type="entry name" value="PolX-like_BBD"/>
</dbReference>
<dbReference type="AlphaFoldDB" id="A0A4U5MYD6"/>
<dbReference type="PANTHER" id="PTHR47592">
    <property type="entry name" value="PBF68 PROTEIN"/>
    <property type="match status" value="1"/>
</dbReference>
<dbReference type="PANTHER" id="PTHR47592:SF31">
    <property type="entry name" value="ZINC FINGER, CCHC-TYPE-RELATED"/>
    <property type="match status" value="1"/>
</dbReference>
<feature type="domain" description="CCHC-type" evidence="3">
    <location>
        <begin position="236"/>
        <end position="251"/>
    </location>
</feature>